<accession>A4KVC4</accession>
<dbReference type="Pfam" id="PF13005">
    <property type="entry name" value="zf-IS66"/>
    <property type="match status" value="1"/>
</dbReference>
<dbReference type="NCBIfam" id="NF033517">
    <property type="entry name" value="transpos_IS66"/>
    <property type="match status" value="1"/>
</dbReference>
<keyword evidence="6" id="KW-0614">Plasmid</keyword>
<dbReference type="InterPro" id="IPR052344">
    <property type="entry name" value="Transposase-related"/>
</dbReference>
<dbReference type="EMBL" id="EF066650">
    <property type="protein sequence ID" value="ABN47025.1"/>
    <property type="molecule type" value="Genomic_DNA"/>
</dbReference>
<dbReference type="AlphaFoldDB" id="A4KVC4"/>
<feature type="domain" description="Transposase TnpC homeodomain" evidence="5">
    <location>
        <begin position="47"/>
        <end position="116"/>
    </location>
</feature>
<feature type="region of interest" description="Disordered" evidence="2">
    <location>
        <begin position="106"/>
        <end position="126"/>
    </location>
</feature>
<evidence type="ECO:0000259" key="4">
    <source>
        <dbReference type="Pfam" id="PF13005"/>
    </source>
</evidence>
<reference evidence="6 7" key="1">
    <citation type="journal article" date="2007" name="FEMS Microbiol. Lett.">
        <title>Sequence analysis of the 181-kb accessory plasmid pSmeSM11b, isolated from a dominant Sinorhizobium meliloti strain identified during a long-term field release experiment.</title>
        <authorList>
            <person name="Stiens M."/>
            <person name="Schneiker S."/>
            <person name="Puhler A."/>
            <person name="Schluter A."/>
        </authorList>
    </citation>
    <scope>NUCLEOTIDE SEQUENCE [LARGE SCALE GENOMIC DNA]</scope>
    <source>
        <strain evidence="6 7">SM11</strain>
        <plasmid evidence="7">pSmeSM11b</plasmid>
    </source>
</reference>
<evidence type="ECO:0000259" key="5">
    <source>
        <dbReference type="Pfam" id="PF13007"/>
    </source>
</evidence>
<dbReference type="InterPro" id="IPR024463">
    <property type="entry name" value="Transposase_TnpC_homeodom"/>
</dbReference>
<dbReference type="Pfam" id="PF13007">
    <property type="entry name" value="LZ_Tnp_IS66"/>
    <property type="match status" value="1"/>
</dbReference>
<geneLocation type="plasmid" evidence="6 7">
    <name>pSmeSM11b</name>
</geneLocation>
<dbReference type="PANTHER" id="PTHR33678">
    <property type="entry name" value="BLL1576 PROTEIN"/>
    <property type="match status" value="1"/>
</dbReference>
<evidence type="ECO:0000313" key="6">
    <source>
        <dbReference type="EMBL" id="ABN47025.1"/>
    </source>
</evidence>
<feature type="domain" description="Transposase IS66 central" evidence="3">
    <location>
        <begin position="192"/>
        <end position="471"/>
    </location>
</feature>
<keyword evidence="1" id="KW-0175">Coiled coil</keyword>
<reference evidence="7" key="2">
    <citation type="journal article" date="2011" name="J. Biotechnol.">
        <title>The complete genome sequence of the dominant Sinorhizobium meliloti field isolate SM11 extends the S. meliloti pan-genome.</title>
        <authorList>
            <person name="Schneiker-Bekel S."/>
            <person name="Wibberg D."/>
            <person name="Bekel T."/>
            <person name="Blom J."/>
            <person name="Linke B."/>
            <person name="Neuweger H."/>
            <person name="Stiens M."/>
            <person name="Vorholter F.J."/>
            <person name="Weidner S."/>
            <person name="Goesmann A."/>
            <person name="Puhler A."/>
            <person name="Schluter A."/>
        </authorList>
    </citation>
    <scope>NUCLEOTIDE SEQUENCE [LARGE SCALE GENOMIC DNA]</scope>
    <source>
        <strain evidence="7">SM11</strain>
        <plasmid evidence="7">pSmeSM11b</plasmid>
    </source>
</reference>
<evidence type="ECO:0000256" key="1">
    <source>
        <dbReference type="SAM" id="Coils"/>
    </source>
</evidence>
<evidence type="ECO:0000259" key="3">
    <source>
        <dbReference type="Pfam" id="PF03050"/>
    </source>
</evidence>
<feature type="domain" description="Transposase IS66 zinc-finger binding" evidence="4">
    <location>
        <begin position="134"/>
        <end position="177"/>
    </location>
</feature>
<feature type="coiled-coil region" evidence="1">
    <location>
        <begin position="24"/>
        <end position="84"/>
    </location>
</feature>
<evidence type="ECO:0000313" key="7">
    <source>
        <dbReference type="Proteomes" id="UP000009045"/>
    </source>
</evidence>
<dbReference type="Proteomes" id="UP000009045">
    <property type="component" value="Plasmid pSmeSM11b"/>
</dbReference>
<organism evidence="6 7">
    <name type="scientific">Sinorhizobium meliloti (strain SM11)</name>
    <dbReference type="NCBI Taxonomy" id="707241"/>
    <lineage>
        <taxon>Bacteria</taxon>
        <taxon>Pseudomonadati</taxon>
        <taxon>Pseudomonadota</taxon>
        <taxon>Alphaproteobacteria</taxon>
        <taxon>Hyphomicrobiales</taxon>
        <taxon>Rhizobiaceae</taxon>
        <taxon>Sinorhizobium/Ensifer group</taxon>
        <taxon>Sinorhizobium</taxon>
    </lineage>
</organism>
<evidence type="ECO:0008006" key="8">
    <source>
        <dbReference type="Google" id="ProtNLM"/>
    </source>
</evidence>
<dbReference type="Pfam" id="PF03050">
    <property type="entry name" value="DDE_Tnp_IS66"/>
    <property type="match status" value="1"/>
</dbReference>
<protein>
    <recommendedName>
        <fullName evidence="8">Transposase</fullName>
    </recommendedName>
</protein>
<gene>
    <name evidence="6" type="primary">orf19</name>
</gene>
<feature type="compositionally biased region" description="Basic and acidic residues" evidence="2">
    <location>
        <begin position="108"/>
        <end position="126"/>
    </location>
</feature>
<sequence length="563" mass="62784">MVVRMMSNASQNLPDDPAFLKAMIAALQAENAKMSATLQAHDQLIGELRLRIAKLKKQVFGKSSEKIEREIQQLELALEDLLIAAAENSTKPLDEVDAAVPAAPVASRPEKTMRRRPRVSEKAARERKELDPGTCCPDCGGELRLVGEDASEILDMIAAQMKVIEVARLKKSCRCCEKMVQLPAPSRPIPGSMAGAGLLAYILVSKFDDHLPLYRLNEIFARMGADIPDSTLVDWCGRAMQVLQPLIERIEAVVMSSDLLHADDTPIRVLDRSLRDKGLGKGVKKGRIWTYVRDQRPWAGAAPPGTVYYFAPDWKEEHVHHHLRQTSGILQADGYKGYGKLYEPGADGTGRFREAACWAHWRRDFHDIWISNKSEIAREALDRIGALYDIERDIAGQPADIRLAARQKHSTAKVEALRVWAEAQLTRIPGKGDLASAFRYGLSRWHSFCLFLEDGRVAMDNNAAERALRPIGGPESLRTPSLSICKHWKRLRVGDATRARLSGYRGLDRRRSQVAGPDLVRRAGNHLLSRQHLRLDQVAYPMVGNAQGRRSLCHGHPLAVLVC</sequence>
<proteinExistence type="predicted"/>
<dbReference type="InterPro" id="IPR024474">
    <property type="entry name" value="Znf_dom_IS66"/>
</dbReference>
<dbReference type="PANTHER" id="PTHR33678:SF1">
    <property type="entry name" value="BLL1576 PROTEIN"/>
    <property type="match status" value="1"/>
</dbReference>
<name>A4KVC4_SINMM</name>
<dbReference type="InterPro" id="IPR004291">
    <property type="entry name" value="Transposase_IS66_central"/>
</dbReference>
<evidence type="ECO:0000256" key="2">
    <source>
        <dbReference type="SAM" id="MobiDB-lite"/>
    </source>
</evidence>